<evidence type="ECO:0000259" key="1">
    <source>
        <dbReference type="SMART" id="SM01008"/>
    </source>
</evidence>
<dbReference type="eggNOG" id="COG1529">
    <property type="taxonomic scope" value="Bacteria"/>
</dbReference>
<organism evidence="2 3">
    <name type="scientific">Janthinobacterium agaricidamnosum NBRC 102515 = DSM 9628</name>
    <dbReference type="NCBI Taxonomy" id="1349767"/>
    <lineage>
        <taxon>Bacteria</taxon>
        <taxon>Pseudomonadati</taxon>
        <taxon>Pseudomonadota</taxon>
        <taxon>Betaproteobacteria</taxon>
        <taxon>Burkholderiales</taxon>
        <taxon>Oxalobacteraceae</taxon>
        <taxon>Janthinobacterium</taxon>
    </lineage>
</organism>
<evidence type="ECO:0000313" key="3">
    <source>
        <dbReference type="Proteomes" id="UP000027604"/>
    </source>
</evidence>
<dbReference type="PIRSF" id="PIRSF036389">
    <property type="entry name" value="IOR_B"/>
    <property type="match status" value="1"/>
</dbReference>
<dbReference type="InterPro" id="IPR000674">
    <property type="entry name" value="Ald_Oxase/Xan_DH_a/b"/>
</dbReference>
<evidence type="ECO:0000313" key="2">
    <source>
        <dbReference type="EMBL" id="CDG82136.1"/>
    </source>
</evidence>
<dbReference type="InterPro" id="IPR012368">
    <property type="entry name" value="OxRdtase_Mopterin-bd_su_IorB"/>
</dbReference>
<reference evidence="2 3" key="1">
    <citation type="journal article" date="2015" name="Genome Announc.">
        <title>Genome Sequence of Mushroom Soft-Rot Pathogen Janthinobacterium agaricidamnosum.</title>
        <authorList>
            <person name="Graupner K."/>
            <person name="Lackner G."/>
            <person name="Hertweck C."/>
        </authorList>
    </citation>
    <scope>NUCLEOTIDE SEQUENCE [LARGE SCALE GENOMIC DNA]</scope>
    <source>
        <strain evidence="3">NBRC 102515 / DSM 9628</strain>
    </source>
</reference>
<dbReference type="RefSeq" id="WP_051780395.1">
    <property type="nucleotide sequence ID" value="NZ_BCTH01000012.1"/>
</dbReference>
<dbReference type="AlphaFoldDB" id="W0V2M9"/>
<dbReference type="PATRIC" id="fig|1349767.4.peg.3181"/>
<dbReference type="Pfam" id="PF02738">
    <property type="entry name" value="MoCoBD_1"/>
    <property type="match status" value="1"/>
</dbReference>
<dbReference type="InterPro" id="IPR037165">
    <property type="entry name" value="AldOxase/xan_DH_Mopterin-bd_sf"/>
</dbReference>
<dbReference type="InterPro" id="IPR046867">
    <property type="entry name" value="AldOxase/xan_DH_MoCoBD2"/>
</dbReference>
<dbReference type="GO" id="GO:0016491">
    <property type="term" value="F:oxidoreductase activity"/>
    <property type="evidence" value="ECO:0007669"/>
    <property type="project" value="InterPro"/>
</dbReference>
<dbReference type="SMART" id="SM01008">
    <property type="entry name" value="Ald_Xan_dh_C"/>
    <property type="match status" value="1"/>
</dbReference>
<dbReference type="Gene3D" id="3.30.365.10">
    <property type="entry name" value="Aldehyde oxidase/xanthine dehydrogenase, molybdopterin binding domain"/>
    <property type="match status" value="3"/>
</dbReference>
<keyword evidence="3" id="KW-1185">Reference proteome</keyword>
<dbReference type="Gene3D" id="3.90.1170.50">
    <property type="entry name" value="Aldehyde oxidase/xanthine dehydrogenase, a/b hammerhead"/>
    <property type="match status" value="1"/>
</dbReference>
<dbReference type="EMBL" id="HG322949">
    <property type="protein sequence ID" value="CDG82136.1"/>
    <property type="molecule type" value="Genomic_DNA"/>
</dbReference>
<gene>
    <name evidence="2" type="ORF">GJA_1485</name>
</gene>
<dbReference type="InterPro" id="IPR052516">
    <property type="entry name" value="N-heterocyclic_Hydroxylase"/>
</dbReference>
<protein>
    <submittedName>
        <fullName evidence="2">Tat (Twin-arginine translocation) pathway signal sequence domain protein</fullName>
    </submittedName>
</protein>
<dbReference type="InterPro" id="IPR008274">
    <property type="entry name" value="AldOxase/xan_DH_MoCoBD1"/>
</dbReference>
<dbReference type="Proteomes" id="UP000027604">
    <property type="component" value="Chromosome I"/>
</dbReference>
<dbReference type="SUPFAM" id="SSF56003">
    <property type="entry name" value="Molybdenum cofactor-binding domain"/>
    <property type="match status" value="2"/>
</dbReference>
<dbReference type="HOGENOM" id="CLU_013917_0_1_4"/>
<name>W0V2M9_9BURK</name>
<dbReference type="PROSITE" id="PS51318">
    <property type="entry name" value="TAT"/>
    <property type="match status" value="1"/>
</dbReference>
<accession>W0V2M9</accession>
<dbReference type="Pfam" id="PF20256">
    <property type="entry name" value="MoCoBD_2"/>
    <property type="match status" value="2"/>
</dbReference>
<dbReference type="STRING" id="1349767.GJA_1485"/>
<dbReference type="KEGG" id="jag:GJA_1485"/>
<dbReference type="InterPro" id="IPR006311">
    <property type="entry name" value="TAT_signal"/>
</dbReference>
<sequence>MLFDRLNMHQQDDAVPNVSRRNFLGASLAAGGGLLISVGLGAVPGAVFGAGKADGAAAFEPNAFVHIGTDGKVTLTMPYIEMGQGTYTAIPMLISEELEIGLQHVRLEHAPPNDKLYANGILGFQVTGGSTTIRGAFGPMRRAGAVARLMLVAAAARRWQVDASSCRAERGEVIHQASGRRLAYGALATDAAGLAMPQADQVALKPGADFKLIGTPAKRLDSPAKVNGTALYGIDARVAGMKIATLAQSPVFGGKLRSVDDSKARAVRGVRQIVKLDDCVAVVADHMGAAKKGLEALLIEWDDGPNGKLNTADIVADMRRASAQPGAVVRSEGDNAKAMQQAATRLDAVYELPFLIHGAMEPLNCTVHVRKDRCEVWVGTQVITRAQAAAAAVTGLPVEKVTVHNHYLGGGFGRRLEVDSITRAVQIAQHVDSPVKIVWSREEDIQHDMYRPYFYDRVSAGLDEQGLPVAWSHRLTGSSILKRWYPPLYNKGFDPETIDGAAHPPYALPNILVDYVNHEPAVPTAFWRGVGPAHNVFVVESFIDELAAAAGQDPVAYRSALLKENPRALAVLQLAAGKAGWGKPMPKGAGRGVSLQFAFGTYLALVAEVAVAPDGTVSVKRVVAAVDAGVIVNPDTVQAQMHSAIIFGISAALYGQATLKDGRIEQSNFHDMRVVRMSETPLLEIHIVSSKEAPGGMGEPGTAALPPALANAIFAATGKRLRKLPIDADLLKSA</sequence>
<dbReference type="PANTHER" id="PTHR47495">
    <property type="entry name" value="ALDEHYDE DEHYDROGENASE"/>
    <property type="match status" value="1"/>
</dbReference>
<feature type="domain" description="Aldehyde oxidase/xanthine dehydrogenase a/b hammerhead" evidence="1">
    <location>
        <begin position="227"/>
        <end position="305"/>
    </location>
</feature>
<dbReference type="PANTHER" id="PTHR47495:SF2">
    <property type="entry name" value="ALDEHYDE DEHYDROGENASE"/>
    <property type="match status" value="1"/>
</dbReference>
<proteinExistence type="predicted"/>